<comment type="caution">
    <text evidence="2">The sequence shown here is derived from an EMBL/GenBank/DDBJ whole genome shotgun (WGS) entry which is preliminary data.</text>
</comment>
<feature type="transmembrane region" description="Helical" evidence="1">
    <location>
        <begin position="140"/>
        <end position="166"/>
    </location>
</feature>
<gene>
    <name evidence="2" type="ORF">NV381_05615</name>
</gene>
<dbReference type="Proteomes" id="UP001300012">
    <property type="component" value="Unassembled WGS sequence"/>
</dbReference>
<keyword evidence="1" id="KW-0812">Transmembrane</keyword>
<feature type="transmembrane region" description="Helical" evidence="1">
    <location>
        <begin position="20"/>
        <end position="40"/>
    </location>
</feature>
<dbReference type="Pfam" id="PF13346">
    <property type="entry name" value="ABC2_membrane_5"/>
    <property type="match status" value="1"/>
</dbReference>
<evidence type="ECO:0000313" key="2">
    <source>
        <dbReference type="EMBL" id="MCR8630677.1"/>
    </source>
</evidence>
<organism evidence="2 3">
    <name type="scientific">Paenibacillus radicis</name>
    <name type="common">ex Xue et al. 2023</name>
    <dbReference type="NCBI Taxonomy" id="2972489"/>
    <lineage>
        <taxon>Bacteria</taxon>
        <taxon>Bacillati</taxon>
        <taxon>Bacillota</taxon>
        <taxon>Bacilli</taxon>
        <taxon>Bacillales</taxon>
        <taxon>Paenibacillaceae</taxon>
        <taxon>Paenibacillus</taxon>
    </lineage>
</organism>
<protein>
    <submittedName>
        <fullName evidence="2">ABC-2 transporter permease</fullName>
    </submittedName>
</protein>
<keyword evidence="1" id="KW-1133">Transmembrane helix</keyword>
<keyword evidence="1" id="KW-0472">Membrane</keyword>
<feature type="transmembrane region" description="Helical" evidence="1">
    <location>
        <begin position="173"/>
        <end position="193"/>
    </location>
</feature>
<evidence type="ECO:0000256" key="1">
    <source>
        <dbReference type="SAM" id="Phobius"/>
    </source>
</evidence>
<name>A0ABT1YBW3_9BACL</name>
<keyword evidence="3" id="KW-1185">Reference proteome</keyword>
<feature type="transmembrane region" description="Helical" evidence="1">
    <location>
        <begin position="46"/>
        <end position="70"/>
    </location>
</feature>
<evidence type="ECO:0000313" key="3">
    <source>
        <dbReference type="Proteomes" id="UP001300012"/>
    </source>
</evidence>
<dbReference type="EMBL" id="JANQBD010000003">
    <property type="protein sequence ID" value="MCR8630677.1"/>
    <property type="molecule type" value="Genomic_DNA"/>
</dbReference>
<feature type="transmembrane region" description="Helical" evidence="1">
    <location>
        <begin position="199"/>
        <end position="217"/>
    </location>
</feature>
<reference evidence="2 3" key="1">
    <citation type="submission" date="2022-08" db="EMBL/GenBank/DDBJ databases">
        <title>Paenibacillus endoradicis sp. nov., Paenibacillus radicibacter sp. nov and Paenibacillus pararadicis sp. nov., three cold-adapted plant growth-promoting bacteria isolated from root of Larix gmelinii in Great Khingan.</title>
        <authorList>
            <person name="Xue H."/>
        </authorList>
    </citation>
    <scope>NUCLEOTIDE SEQUENCE [LARGE SCALE GENOMIC DNA]</scope>
    <source>
        <strain evidence="2 3">N5-1-1-5</strain>
    </source>
</reference>
<dbReference type="RefSeq" id="WP_258212288.1">
    <property type="nucleotide sequence ID" value="NZ_JANQBD010000003.1"/>
</dbReference>
<sequence length="223" mass="25324">MHAFRRLLITDLRNRRNTIIATLIAFVLLHAAIAILTYQLRLPSDAYGFVMVMNITLFSIVLLIPFLHCFSTWREEWKQHSIYHLLSLPVHRNYLLMSKYISIVLEVVLITVVMIAGLWMQYKLSDGMLFRAEPLITFEWSKVVLVLKLLLVLTSVVFLSSLSMFIGKCCGRLSLGATFVSFICGLLVGVLAFANFPSIVTLAILSLAYFLVSMYLLEKKVGV</sequence>
<accession>A0ABT1YBW3</accession>
<dbReference type="InterPro" id="IPR025699">
    <property type="entry name" value="ABC2_memb-like"/>
</dbReference>
<feature type="transmembrane region" description="Helical" evidence="1">
    <location>
        <begin position="100"/>
        <end position="120"/>
    </location>
</feature>
<proteinExistence type="predicted"/>